<accession>A0A6V7WRF7</accession>
<dbReference type="EMBL" id="CAJEWN010000756">
    <property type="protein sequence ID" value="CAD2189563.1"/>
    <property type="molecule type" value="Genomic_DNA"/>
</dbReference>
<dbReference type="AlphaFoldDB" id="A0A6V7WRF7"/>
<comment type="caution">
    <text evidence="1">The sequence shown here is derived from an EMBL/GenBank/DDBJ whole genome shotgun (WGS) entry which is preliminary data.</text>
</comment>
<sequence>MCSNFLTETGHLPTIQDKTNKYCPSKFENAHIFVSSIKTITDKKVKNESDLH</sequence>
<proteinExistence type="predicted"/>
<organism evidence="1 2">
    <name type="scientific">Meloidogyne enterolobii</name>
    <name type="common">Root-knot nematode worm</name>
    <name type="synonym">Meloidogyne mayaguensis</name>
    <dbReference type="NCBI Taxonomy" id="390850"/>
    <lineage>
        <taxon>Eukaryota</taxon>
        <taxon>Metazoa</taxon>
        <taxon>Ecdysozoa</taxon>
        <taxon>Nematoda</taxon>
        <taxon>Chromadorea</taxon>
        <taxon>Rhabditida</taxon>
        <taxon>Tylenchina</taxon>
        <taxon>Tylenchomorpha</taxon>
        <taxon>Tylenchoidea</taxon>
        <taxon>Meloidogynidae</taxon>
        <taxon>Meloidogyninae</taxon>
        <taxon>Meloidogyne</taxon>
    </lineage>
</organism>
<evidence type="ECO:0000313" key="1">
    <source>
        <dbReference type="EMBL" id="CAD2189563.1"/>
    </source>
</evidence>
<evidence type="ECO:0000313" key="2">
    <source>
        <dbReference type="Proteomes" id="UP000580250"/>
    </source>
</evidence>
<reference evidence="1 2" key="1">
    <citation type="submission" date="2020-08" db="EMBL/GenBank/DDBJ databases">
        <authorList>
            <person name="Koutsovoulos G."/>
            <person name="Danchin GJ E."/>
        </authorList>
    </citation>
    <scope>NUCLEOTIDE SEQUENCE [LARGE SCALE GENOMIC DNA]</scope>
</reference>
<name>A0A6V7WRF7_MELEN</name>
<protein>
    <submittedName>
        <fullName evidence="1">Uncharacterized protein</fullName>
    </submittedName>
</protein>
<gene>
    <name evidence="1" type="ORF">MENT_LOCUS42290</name>
</gene>
<dbReference type="Proteomes" id="UP000580250">
    <property type="component" value="Unassembled WGS sequence"/>
</dbReference>